<comment type="subcellular location">
    <subcellularLocation>
        <location evidence="1">Cell membrane</location>
        <topology evidence="1">Multi-pass membrane protein</topology>
    </subcellularLocation>
</comment>
<accession>A0A2S0KEY6</accession>
<feature type="domain" description="DUF3817" evidence="7">
    <location>
        <begin position="31"/>
        <end position="116"/>
    </location>
</feature>
<evidence type="ECO:0000256" key="5">
    <source>
        <dbReference type="ARBA" id="ARBA00023136"/>
    </source>
</evidence>
<dbReference type="Proteomes" id="UP000239814">
    <property type="component" value="Chromosome"/>
</dbReference>
<keyword evidence="2" id="KW-1003">Cell membrane</keyword>
<evidence type="ECO:0000313" key="9">
    <source>
        <dbReference type="Proteomes" id="UP000239814"/>
    </source>
</evidence>
<dbReference type="KEGG" id="git:C6V83_07960"/>
<evidence type="ECO:0000256" key="2">
    <source>
        <dbReference type="ARBA" id="ARBA00022475"/>
    </source>
</evidence>
<dbReference type="AlphaFoldDB" id="A0A2S0KEY6"/>
<evidence type="ECO:0000256" key="4">
    <source>
        <dbReference type="ARBA" id="ARBA00022989"/>
    </source>
</evidence>
<dbReference type="InterPro" id="IPR023845">
    <property type="entry name" value="DUF3817_TM"/>
</dbReference>
<keyword evidence="9" id="KW-1185">Reference proteome</keyword>
<dbReference type="PANTHER" id="PTHR40077">
    <property type="entry name" value="MEMBRANE PROTEIN-RELATED"/>
    <property type="match status" value="1"/>
</dbReference>
<keyword evidence="4 6" id="KW-1133">Transmembrane helix</keyword>
<feature type="transmembrane region" description="Helical" evidence="6">
    <location>
        <begin position="34"/>
        <end position="56"/>
    </location>
</feature>
<keyword evidence="3 6" id="KW-0812">Transmembrane</keyword>
<evidence type="ECO:0000256" key="6">
    <source>
        <dbReference type="SAM" id="Phobius"/>
    </source>
</evidence>
<dbReference type="RefSeq" id="WP_105941947.1">
    <property type="nucleotide sequence ID" value="NZ_CP027433.1"/>
</dbReference>
<dbReference type="PANTHER" id="PTHR40077:SF2">
    <property type="entry name" value="MEMBRANE PROTEIN"/>
    <property type="match status" value="1"/>
</dbReference>
<feature type="transmembrane region" description="Helical" evidence="6">
    <location>
        <begin position="62"/>
        <end position="80"/>
    </location>
</feature>
<dbReference type="Pfam" id="PF12823">
    <property type="entry name" value="DUF3817"/>
    <property type="match status" value="1"/>
</dbReference>
<proteinExistence type="predicted"/>
<sequence>MTENPSTDTAAAPTSRPVTVPIDKIRSAFVRYRVMAWVTGVWLLVLVAEMIAKYGYDVDLDIMKWVPIVHGWAYVLYLIFTVDLAVKIRWPAGKTILTCLAGTIPFLSFWVEHKRTQEVRAEFGL</sequence>
<organism evidence="8 9">
    <name type="scientific">Gordonia iterans</name>
    <dbReference type="NCBI Taxonomy" id="1004901"/>
    <lineage>
        <taxon>Bacteria</taxon>
        <taxon>Bacillati</taxon>
        <taxon>Actinomycetota</taxon>
        <taxon>Actinomycetes</taxon>
        <taxon>Mycobacteriales</taxon>
        <taxon>Gordoniaceae</taxon>
        <taxon>Gordonia</taxon>
    </lineage>
</organism>
<dbReference type="EMBL" id="CP027433">
    <property type="protein sequence ID" value="AVM00216.1"/>
    <property type="molecule type" value="Genomic_DNA"/>
</dbReference>
<gene>
    <name evidence="8" type="ORF">C6V83_07960</name>
</gene>
<evidence type="ECO:0000256" key="1">
    <source>
        <dbReference type="ARBA" id="ARBA00004651"/>
    </source>
</evidence>
<keyword evidence="5 6" id="KW-0472">Membrane</keyword>
<evidence type="ECO:0000259" key="7">
    <source>
        <dbReference type="Pfam" id="PF12823"/>
    </source>
</evidence>
<name>A0A2S0KEY6_9ACTN</name>
<reference evidence="8 9" key="1">
    <citation type="submission" date="2018-03" db="EMBL/GenBank/DDBJ databases">
        <title>Characteristics and genome of n-alkane degrading marine bacteria Gordonia iterans isolated from crude oil contaminated in Tae-an, South Korea.</title>
        <authorList>
            <person name="Lee S.-S."/>
            <person name="Kim H."/>
        </authorList>
    </citation>
    <scope>NUCLEOTIDE SEQUENCE [LARGE SCALE GENOMIC DNA]</scope>
    <source>
        <strain evidence="8 9">Co17</strain>
    </source>
</reference>
<evidence type="ECO:0000256" key="3">
    <source>
        <dbReference type="ARBA" id="ARBA00022692"/>
    </source>
</evidence>
<dbReference type="OrthoDB" id="9342687at2"/>
<dbReference type="GO" id="GO:0005886">
    <property type="term" value="C:plasma membrane"/>
    <property type="evidence" value="ECO:0007669"/>
    <property type="project" value="UniProtKB-SubCell"/>
</dbReference>
<dbReference type="NCBIfam" id="TIGR03954">
    <property type="entry name" value="integ_memb_HG"/>
    <property type="match status" value="1"/>
</dbReference>
<evidence type="ECO:0000313" key="8">
    <source>
        <dbReference type="EMBL" id="AVM00216.1"/>
    </source>
</evidence>
<protein>
    <submittedName>
        <fullName evidence="8">DUF3817 domain-containing protein</fullName>
    </submittedName>
</protein>